<dbReference type="Gene3D" id="1.10.1740.10">
    <property type="match status" value="1"/>
</dbReference>
<dbReference type="Pfam" id="PF04542">
    <property type="entry name" value="Sigma70_r2"/>
    <property type="match status" value="1"/>
</dbReference>
<evidence type="ECO:0000313" key="3">
    <source>
        <dbReference type="Proteomes" id="UP001597438"/>
    </source>
</evidence>
<dbReference type="RefSeq" id="WP_251742917.1">
    <property type="nucleotide sequence ID" value="NZ_JBHUOJ010000008.1"/>
</dbReference>
<dbReference type="SUPFAM" id="SSF88946">
    <property type="entry name" value="Sigma2 domain of RNA polymerase sigma factors"/>
    <property type="match status" value="1"/>
</dbReference>
<organism evidence="2 3">
    <name type="scientific">Christiangramia antarctica</name>
    <dbReference type="NCBI Taxonomy" id="2058158"/>
    <lineage>
        <taxon>Bacteria</taxon>
        <taxon>Pseudomonadati</taxon>
        <taxon>Bacteroidota</taxon>
        <taxon>Flavobacteriia</taxon>
        <taxon>Flavobacteriales</taxon>
        <taxon>Flavobacteriaceae</taxon>
        <taxon>Christiangramia</taxon>
    </lineage>
</organism>
<keyword evidence="3" id="KW-1185">Reference proteome</keyword>
<evidence type="ECO:0000313" key="2">
    <source>
        <dbReference type="EMBL" id="MFD2832539.1"/>
    </source>
</evidence>
<evidence type="ECO:0000259" key="1">
    <source>
        <dbReference type="Pfam" id="PF04542"/>
    </source>
</evidence>
<dbReference type="Proteomes" id="UP001597438">
    <property type="component" value="Unassembled WGS sequence"/>
</dbReference>
<dbReference type="InterPro" id="IPR007627">
    <property type="entry name" value="RNA_pol_sigma70_r2"/>
</dbReference>
<accession>A0ABW5X4B3</accession>
<dbReference type="InterPro" id="IPR013325">
    <property type="entry name" value="RNA_pol_sigma_r2"/>
</dbReference>
<feature type="domain" description="RNA polymerase sigma-70 region 2" evidence="1">
    <location>
        <begin position="26"/>
        <end position="93"/>
    </location>
</feature>
<proteinExistence type="predicted"/>
<reference evidence="3" key="1">
    <citation type="journal article" date="2019" name="Int. J. Syst. Evol. Microbiol.">
        <title>The Global Catalogue of Microorganisms (GCM) 10K type strain sequencing project: providing services to taxonomists for standard genome sequencing and annotation.</title>
        <authorList>
            <consortium name="The Broad Institute Genomics Platform"/>
            <consortium name="The Broad Institute Genome Sequencing Center for Infectious Disease"/>
            <person name="Wu L."/>
            <person name="Ma J."/>
        </authorList>
    </citation>
    <scope>NUCLEOTIDE SEQUENCE [LARGE SCALE GENOMIC DNA]</scope>
    <source>
        <strain evidence="3">KCTC 52925</strain>
    </source>
</reference>
<gene>
    <name evidence="2" type="ORF">ACFSYS_04515</name>
</gene>
<sequence length="183" mass="21891">MNAELKKSVHEEFGSTNYEKVFSRIYNEYFPMVEKFVLINSGNTFDAKDIFQETTIILFKKLEDDNFKLTARLKTYLMAIAKNLWYKKIRDKKEFAGLEDYTHDFYEDIDLYIEKEKSNFEKLLFLMGKVSKHCNQIINDIFFKTISIEEIQQNYGYTSKHNAQNQKHKCIKQIKNKKIKVYG</sequence>
<protein>
    <submittedName>
        <fullName evidence="2">RNA polymerase sigma factor</fullName>
    </submittedName>
</protein>
<dbReference type="EMBL" id="JBHUOJ010000008">
    <property type="protein sequence ID" value="MFD2832539.1"/>
    <property type="molecule type" value="Genomic_DNA"/>
</dbReference>
<comment type="caution">
    <text evidence="2">The sequence shown here is derived from an EMBL/GenBank/DDBJ whole genome shotgun (WGS) entry which is preliminary data.</text>
</comment>
<name>A0ABW5X4B3_9FLAO</name>